<dbReference type="SUPFAM" id="SSF53067">
    <property type="entry name" value="Actin-like ATPase domain"/>
    <property type="match status" value="1"/>
</dbReference>
<reference evidence="2 3" key="1">
    <citation type="journal article" date="2015" name="Genome Announc.">
        <title>Complete Genome Sequence of Polypropylene Glycol- and Polyethylene Glycol-Degrading Sphingopyxis macrogoltabida Strain EY-1.</title>
        <authorList>
            <person name="Ohtsubo Y."/>
            <person name="Nagata Y."/>
            <person name="Numata M."/>
            <person name="Tsuchikane K."/>
            <person name="Hosoyama A."/>
            <person name="Yamazoe A."/>
            <person name="Tsuda M."/>
            <person name="Fujita N."/>
            <person name="Kawai F."/>
        </authorList>
    </citation>
    <scope>NUCLEOTIDE SEQUENCE [LARGE SCALE GENOMIC DNA]</scope>
    <source>
        <strain evidence="2 3">EY-1</strain>
    </source>
</reference>
<protein>
    <submittedName>
        <fullName evidence="2">ROK family transcriptional regulator</fullName>
    </submittedName>
</protein>
<dbReference type="InterPro" id="IPR043129">
    <property type="entry name" value="ATPase_NBD"/>
</dbReference>
<dbReference type="Proteomes" id="UP000058074">
    <property type="component" value="Chromosome"/>
</dbReference>
<name>A0A0N9U3K6_SPHMC</name>
<dbReference type="AlphaFoldDB" id="A0A0N9U3K6"/>
<dbReference type="Pfam" id="PF00480">
    <property type="entry name" value="ROK"/>
    <property type="match status" value="1"/>
</dbReference>
<proteinExistence type="inferred from homology"/>
<sequence>MTHKHLIAAIETGGTKLLYRLADAEGAVIGEGRFDTATPDASVALLAGAVRQAMPPGVALAAVGVASFGPIVVDPASPRYGRMLATTKAGWSGYDLRGAIAAELGAPVLVDSDVNAAALAEQQVGAGRGQRLVAYVTVGTGIGGGLSIAGETLKGNPHPEIGHIRLVRRPGDAFASSCPFHADCAEGLVAGPAIRRRLGDIADLADAPDVLALAADYLAQLCATLTLAWSPDCIVLGGGVLRAHGLIDAVRTELQAQLGTYGAAADIDPATYLVPAALADAGLEGAMLMARAAAGK</sequence>
<dbReference type="PANTHER" id="PTHR18964:SF149">
    <property type="entry name" value="BIFUNCTIONAL UDP-N-ACETYLGLUCOSAMINE 2-EPIMERASE_N-ACETYLMANNOSAMINE KINASE"/>
    <property type="match status" value="1"/>
</dbReference>
<dbReference type="PANTHER" id="PTHR18964">
    <property type="entry name" value="ROK (REPRESSOR, ORF, KINASE) FAMILY"/>
    <property type="match status" value="1"/>
</dbReference>
<accession>A0A0N9U3K6</accession>
<comment type="similarity">
    <text evidence="1">Belongs to the ROK (NagC/XylR) family.</text>
</comment>
<dbReference type="EMBL" id="CP012700">
    <property type="protein sequence ID" value="ALH79593.1"/>
    <property type="molecule type" value="Genomic_DNA"/>
</dbReference>
<dbReference type="OrthoDB" id="9783435at2"/>
<evidence type="ECO:0000256" key="1">
    <source>
        <dbReference type="ARBA" id="ARBA00006479"/>
    </source>
</evidence>
<dbReference type="PROSITE" id="PS01125">
    <property type="entry name" value="ROK"/>
    <property type="match status" value="1"/>
</dbReference>
<dbReference type="KEGG" id="smag:AN936_04185"/>
<evidence type="ECO:0000313" key="2">
    <source>
        <dbReference type="EMBL" id="ALH79593.1"/>
    </source>
</evidence>
<organism evidence="2 3">
    <name type="scientific">Sphingopyxis macrogoltabida</name>
    <name type="common">Sphingomonas macrogoltabidus</name>
    <dbReference type="NCBI Taxonomy" id="33050"/>
    <lineage>
        <taxon>Bacteria</taxon>
        <taxon>Pseudomonadati</taxon>
        <taxon>Pseudomonadota</taxon>
        <taxon>Alphaproteobacteria</taxon>
        <taxon>Sphingomonadales</taxon>
        <taxon>Sphingomonadaceae</taxon>
        <taxon>Sphingopyxis</taxon>
    </lineage>
</organism>
<gene>
    <name evidence="2" type="ORF">AN936_04185</name>
</gene>
<dbReference type="InterPro" id="IPR000600">
    <property type="entry name" value="ROK"/>
</dbReference>
<dbReference type="Gene3D" id="3.30.420.40">
    <property type="match status" value="2"/>
</dbReference>
<dbReference type="InterPro" id="IPR049874">
    <property type="entry name" value="ROK_cs"/>
</dbReference>
<dbReference type="PATRIC" id="fig|33050.5.peg.869"/>
<evidence type="ECO:0000313" key="3">
    <source>
        <dbReference type="Proteomes" id="UP000058074"/>
    </source>
</evidence>
<dbReference type="RefSeq" id="WP_054587028.1">
    <property type="nucleotide sequence ID" value="NZ_CP012700.1"/>
</dbReference>